<feature type="transmembrane region" description="Helical" evidence="1">
    <location>
        <begin position="35"/>
        <end position="53"/>
    </location>
</feature>
<keyword evidence="1" id="KW-0472">Membrane</keyword>
<dbReference type="EMBL" id="FNOF01000024">
    <property type="protein sequence ID" value="SDX28134.1"/>
    <property type="molecule type" value="Genomic_DNA"/>
</dbReference>
<feature type="transmembrane region" description="Helical" evidence="1">
    <location>
        <begin position="65"/>
        <end position="85"/>
    </location>
</feature>
<dbReference type="STRING" id="28442.SAMN05443574_12427"/>
<organism evidence="2 3">
    <name type="scientific">Haloarcula vallismortis</name>
    <name type="common">Halobacterium vallismortis</name>
    <dbReference type="NCBI Taxonomy" id="28442"/>
    <lineage>
        <taxon>Archaea</taxon>
        <taxon>Methanobacteriati</taxon>
        <taxon>Methanobacteriota</taxon>
        <taxon>Stenosarchaea group</taxon>
        <taxon>Halobacteria</taxon>
        <taxon>Halobacteriales</taxon>
        <taxon>Haloarculaceae</taxon>
        <taxon>Haloarcula</taxon>
    </lineage>
</organism>
<proteinExistence type="predicted"/>
<accession>A0A1H3AG38</accession>
<protein>
    <submittedName>
        <fullName evidence="2">Uncharacterized protein</fullName>
    </submittedName>
</protein>
<keyword evidence="1" id="KW-0812">Transmembrane</keyword>
<dbReference type="Proteomes" id="UP000182573">
    <property type="component" value="Unassembled WGS sequence"/>
</dbReference>
<reference evidence="2 3" key="1">
    <citation type="submission" date="2016-10" db="EMBL/GenBank/DDBJ databases">
        <authorList>
            <person name="de Groot N.N."/>
        </authorList>
    </citation>
    <scope>NUCLEOTIDE SEQUENCE [LARGE SCALE GENOMIC DNA]</scope>
    <source>
        <strain evidence="2 3">DSM 3756</strain>
    </source>
</reference>
<dbReference type="AlphaFoldDB" id="A0A1H3AG38"/>
<evidence type="ECO:0000313" key="2">
    <source>
        <dbReference type="EMBL" id="SDX28134.1"/>
    </source>
</evidence>
<name>A0A1H3AG38_HALVA</name>
<gene>
    <name evidence="2" type="ORF">SAMN05443574_12427</name>
</gene>
<evidence type="ECO:0000256" key="1">
    <source>
        <dbReference type="SAM" id="Phobius"/>
    </source>
</evidence>
<keyword evidence="1" id="KW-1133">Transmembrane helix</keyword>
<evidence type="ECO:0000313" key="3">
    <source>
        <dbReference type="Proteomes" id="UP000182573"/>
    </source>
</evidence>
<dbReference type="RefSeq" id="WP_004515753.1">
    <property type="nucleotide sequence ID" value="NZ_FNOF01000024.1"/>
</dbReference>
<sequence>MIENTTYNLSQPEMTIQAARQCTESCINPAWPEKAAFFTLLVTLFLAYLDIEYGGSEETPVHVRYGLHIATLFSLTALGIILFKLGGA</sequence>